<dbReference type="EMBL" id="JAALHA020000037">
    <property type="protein sequence ID" value="MDR9900636.1"/>
    <property type="molecule type" value="Genomic_DNA"/>
</dbReference>
<evidence type="ECO:0000313" key="1">
    <source>
        <dbReference type="EMBL" id="MDR9900636.1"/>
    </source>
</evidence>
<comment type="caution">
    <text evidence="1">The sequence shown here is derived from an EMBL/GenBank/DDBJ whole genome shotgun (WGS) entry which is preliminary data.</text>
</comment>
<name>A0AAP5M9Z0_9CYAN</name>
<organism evidence="1 2">
    <name type="scientific">Aetokthonos hydrillicola Thurmond2011</name>
    <dbReference type="NCBI Taxonomy" id="2712845"/>
    <lineage>
        <taxon>Bacteria</taxon>
        <taxon>Bacillati</taxon>
        <taxon>Cyanobacteriota</taxon>
        <taxon>Cyanophyceae</taxon>
        <taxon>Nostocales</taxon>
        <taxon>Hapalosiphonaceae</taxon>
        <taxon>Aetokthonos</taxon>
    </lineage>
</organism>
<dbReference type="InterPro" id="IPR011047">
    <property type="entry name" value="Quinoprotein_ADH-like_sf"/>
</dbReference>
<reference evidence="2" key="1">
    <citation type="journal article" date="2021" name="Science">
        <title>Hunting the eagle killer: A cyanobacterial neurotoxin causes vacuolar myelinopathy.</title>
        <authorList>
            <person name="Breinlinger S."/>
            <person name="Phillips T.J."/>
            <person name="Haram B.N."/>
            <person name="Mares J."/>
            <person name="Martinez Yerena J.A."/>
            <person name="Hrouzek P."/>
            <person name="Sobotka R."/>
            <person name="Henderson W.M."/>
            <person name="Schmieder P."/>
            <person name="Williams S.M."/>
            <person name="Lauderdale J.D."/>
            <person name="Wilde H.D."/>
            <person name="Gerrin W."/>
            <person name="Kust A."/>
            <person name="Washington J.W."/>
            <person name="Wagner C."/>
            <person name="Geier B."/>
            <person name="Liebeke M."/>
            <person name="Enke H."/>
            <person name="Niedermeyer T.H.J."/>
            <person name="Wilde S.B."/>
        </authorList>
    </citation>
    <scope>NUCLEOTIDE SEQUENCE [LARGE SCALE GENOMIC DNA]</scope>
    <source>
        <strain evidence="2">Thurmond2011</strain>
    </source>
</reference>
<keyword evidence="2" id="KW-1185">Reference proteome</keyword>
<dbReference type="SUPFAM" id="SSF50998">
    <property type="entry name" value="Quinoprotein alcohol dehydrogenase-like"/>
    <property type="match status" value="1"/>
</dbReference>
<evidence type="ECO:0000313" key="2">
    <source>
        <dbReference type="Proteomes" id="UP000667802"/>
    </source>
</evidence>
<gene>
    <name evidence="1" type="ORF">G7B40_039805</name>
</gene>
<dbReference type="Proteomes" id="UP000667802">
    <property type="component" value="Unassembled WGS sequence"/>
</dbReference>
<protein>
    <submittedName>
        <fullName evidence="1">Uncharacterized protein</fullName>
    </submittedName>
</protein>
<dbReference type="Gene3D" id="2.40.128.630">
    <property type="match status" value="1"/>
</dbReference>
<dbReference type="InterPro" id="IPR058263">
    <property type="entry name" value="DUF7957"/>
</dbReference>
<accession>A0AAP5M9Z0</accession>
<proteinExistence type="predicted"/>
<sequence length="123" mass="14072">MQHEPINYRIINNRLYVNDTLVPFKYPVDPEISIQVNNLLLVVLYTAVFPEGFIGLNPGDEDFGRNVYAINKDGKIVWRIQRDVWGDTVIKISVHQDGIVVIGTDLDRFHVLNLADGTTTYEK</sequence>
<dbReference type="RefSeq" id="WP_208341745.1">
    <property type="nucleotide sequence ID" value="NZ_CAWQFN010000023.1"/>
</dbReference>
<dbReference type="AlphaFoldDB" id="A0AAP5M9Z0"/>
<dbReference type="Pfam" id="PF25857">
    <property type="entry name" value="DUF7957"/>
    <property type="match status" value="1"/>
</dbReference>